<keyword evidence="4" id="KW-0378">Hydrolase</keyword>
<dbReference type="InterPro" id="IPR001907">
    <property type="entry name" value="ClpP"/>
</dbReference>
<protein>
    <recommendedName>
        <fullName evidence="6">ATP-dependent Clp protease proteolytic subunit</fullName>
    </recommendedName>
</protein>
<accession>A0A4Z0P5P5</accession>
<dbReference type="GO" id="GO:0009368">
    <property type="term" value="C:endopeptidase Clp complex"/>
    <property type="evidence" value="ECO:0007669"/>
    <property type="project" value="TreeGrafter"/>
</dbReference>
<name>A0A4Z0P5P5_9BACT</name>
<evidence type="ECO:0000256" key="3">
    <source>
        <dbReference type="ARBA" id="ARBA00022670"/>
    </source>
</evidence>
<evidence type="ECO:0000256" key="6">
    <source>
        <dbReference type="RuleBase" id="RU003567"/>
    </source>
</evidence>
<evidence type="ECO:0000313" key="7">
    <source>
        <dbReference type="EMBL" id="TGE07704.1"/>
    </source>
</evidence>
<dbReference type="InterPro" id="IPR023562">
    <property type="entry name" value="ClpP/TepA"/>
</dbReference>
<evidence type="ECO:0000313" key="8">
    <source>
        <dbReference type="Proteomes" id="UP000298337"/>
    </source>
</evidence>
<organism evidence="7 8">
    <name type="scientific">Hymenobacter fodinae</name>
    <dbReference type="NCBI Taxonomy" id="2510796"/>
    <lineage>
        <taxon>Bacteria</taxon>
        <taxon>Pseudomonadati</taxon>
        <taxon>Bacteroidota</taxon>
        <taxon>Cytophagia</taxon>
        <taxon>Cytophagales</taxon>
        <taxon>Hymenobacteraceae</taxon>
        <taxon>Hymenobacter</taxon>
    </lineage>
</organism>
<dbReference type="PRINTS" id="PR00127">
    <property type="entry name" value="CLPPROTEASEP"/>
</dbReference>
<dbReference type="Pfam" id="PF00574">
    <property type="entry name" value="CLP_protease"/>
    <property type="match status" value="1"/>
</dbReference>
<dbReference type="PANTHER" id="PTHR10381:SF70">
    <property type="entry name" value="ATP-DEPENDENT CLP PROTEASE PROTEOLYTIC SUBUNIT"/>
    <property type="match status" value="1"/>
</dbReference>
<reference evidence="7 8" key="1">
    <citation type="submission" date="2019-04" db="EMBL/GenBank/DDBJ databases">
        <authorList>
            <person name="Feng G."/>
            <person name="Zhang J."/>
            <person name="Zhu H."/>
        </authorList>
    </citation>
    <scope>NUCLEOTIDE SEQUENCE [LARGE SCALE GENOMIC DNA]</scope>
    <source>
        <strain evidence="7 8">92R-1</strain>
    </source>
</reference>
<dbReference type="GO" id="GO:0006515">
    <property type="term" value="P:protein quality control for misfolded or incompletely synthesized proteins"/>
    <property type="evidence" value="ECO:0007669"/>
    <property type="project" value="TreeGrafter"/>
</dbReference>
<comment type="caution">
    <text evidence="7">The sequence shown here is derived from an EMBL/GenBank/DDBJ whole genome shotgun (WGS) entry which is preliminary data.</text>
</comment>
<proteinExistence type="inferred from homology"/>
<gene>
    <name evidence="7" type="ORF">EU556_08090</name>
</gene>
<dbReference type="EMBL" id="SRLA01000002">
    <property type="protein sequence ID" value="TGE07704.1"/>
    <property type="molecule type" value="Genomic_DNA"/>
</dbReference>
<evidence type="ECO:0000256" key="2">
    <source>
        <dbReference type="ARBA" id="ARBA00022490"/>
    </source>
</evidence>
<dbReference type="GO" id="GO:0004176">
    <property type="term" value="F:ATP-dependent peptidase activity"/>
    <property type="evidence" value="ECO:0007669"/>
    <property type="project" value="InterPro"/>
</dbReference>
<keyword evidence="3" id="KW-0645">Protease</keyword>
<dbReference type="Gene3D" id="3.90.226.10">
    <property type="entry name" value="2-enoyl-CoA Hydratase, Chain A, domain 1"/>
    <property type="match status" value="1"/>
</dbReference>
<dbReference type="InterPro" id="IPR029045">
    <property type="entry name" value="ClpP/crotonase-like_dom_sf"/>
</dbReference>
<comment type="similarity">
    <text evidence="1 6">Belongs to the peptidase S14 family.</text>
</comment>
<dbReference type="AlphaFoldDB" id="A0A4Z0P5P5"/>
<dbReference type="SUPFAM" id="SSF52096">
    <property type="entry name" value="ClpP/crotonase"/>
    <property type="match status" value="1"/>
</dbReference>
<keyword evidence="5" id="KW-0720">Serine protease</keyword>
<evidence type="ECO:0000256" key="1">
    <source>
        <dbReference type="ARBA" id="ARBA00007039"/>
    </source>
</evidence>
<dbReference type="PANTHER" id="PTHR10381">
    <property type="entry name" value="ATP-DEPENDENT CLP PROTEASE PROTEOLYTIC SUBUNIT"/>
    <property type="match status" value="1"/>
</dbReference>
<keyword evidence="8" id="KW-1185">Reference proteome</keyword>
<dbReference type="OrthoDB" id="871446at2"/>
<keyword evidence="2" id="KW-0963">Cytoplasm</keyword>
<dbReference type="Proteomes" id="UP000298337">
    <property type="component" value="Unassembled WGS sequence"/>
</dbReference>
<sequence length="397" mass="41495">MSEAKVLISGPIVGSASEAGNTYPYTMLEDVIMQLEWQKPFDSVRVTINSEGGRVDKGLGIYDHLRSLGPDITVTTEAIGQCSSIATIILLAGSRRLIHEHTECLIHLPRGGCDWATAAEAQQWANDMAACQQQLIDISAERTGQPADVIAARMAEEKLVTPEDMVALGFATLVLKPVTALATLPIKAASSASSASSSTDDTPNWAQTLMSKFNAALALMTAAVSGASKPAIAQASTTAPVALAVESDKGELTIDTGDRDAYQVGDKVTGADSPNDPIADGDYVLTDGNTITVAAELITVITPTVDASATASADQDAAMTQVLTAITNLANEVKTIKETQASTARRINTIAAATGSQGVVEPDTVITASQQGKMQIIATGQSAADRRAEKQKQNRRL</sequence>
<evidence type="ECO:0000256" key="5">
    <source>
        <dbReference type="ARBA" id="ARBA00022825"/>
    </source>
</evidence>
<evidence type="ECO:0000256" key="4">
    <source>
        <dbReference type="ARBA" id="ARBA00022801"/>
    </source>
</evidence>
<dbReference type="RefSeq" id="WP_135433031.1">
    <property type="nucleotide sequence ID" value="NZ_SRLA01000002.1"/>
</dbReference>
<dbReference type="GO" id="GO:0004252">
    <property type="term" value="F:serine-type endopeptidase activity"/>
    <property type="evidence" value="ECO:0007669"/>
    <property type="project" value="InterPro"/>
</dbReference>
<dbReference type="GO" id="GO:0051117">
    <property type="term" value="F:ATPase binding"/>
    <property type="evidence" value="ECO:0007669"/>
    <property type="project" value="TreeGrafter"/>
</dbReference>